<dbReference type="InParanoid" id="A0A330L0X8"/>
<name>A0A330L0X8_9BACT</name>
<evidence type="ECO:0000313" key="2">
    <source>
        <dbReference type="Proteomes" id="UP000248168"/>
    </source>
</evidence>
<sequence>MLGNRIRVIDGIHTDSFAWGAV</sequence>
<evidence type="ECO:0000313" key="1">
    <source>
        <dbReference type="EMBL" id="SPP62919.1"/>
    </source>
</evidence>
<keyword evidence="2" id="KW-1185">Reference proteome</keyword>
<accession>A0A330L0X8</accession>
<dbReference type="EMBL" id="OUNR01000001">
    <property type="protein sequence ID" value="SPP62919.1"/>
    <property type="molecule type" value="Genomic_DNA"/>
</dbReference>
<gene>
    <name evidence="1" type="ORF">NITLEN_10005</name>
</gene>
<protein>
    <submittedName>
        <fullName evidence="1">Uncharacterized protein</fullName>
    </submittedName>
</protein>
<organism evidence="1 2">
    <name type="scientific">Nitrospira lenta</name>
    <dbReference type="NCBI Taxonomy" id="1436998"/>
    <lineage>
        <taxon>Bacteria</taxon>
        <taxon>Pseudomonadati</taxon>
        <taxon>Nitrospirota</taxon>
        <taxon>Nitrospiria</taxon>
        <taxon>Nitrospirales</taxon>
        <taxon>Nitrospiraceae</taxon>
        <taxon>Nitrospira</taxon>
    </lineage>
</organism>
<proteinExistence type="predicted"/>
<dbReference type="AlphaFoldDB" id="A0A330L0X8"/>
<reference evidence="2" key="1">
    <citation type="submission" date="2018-04" db="EMBL/GenBank/DDBJ databases">
        <authorList>
            <person name="Lucker S."/>
            <person name="Sakoula D."/>
        </authorList>
    </citation>
    <scope>NUCLEOTIDE SEQUENCE [LARGE SCALE GENOMIC DNA]</scope>
</reference>
<dbReference type="Proteomes" id="UP000248168">
    <property type="component" value="Unassembled WGS sequence"/>
</dbReference>